<keyword evidence="8 16" id="KW-0808">Transferase</keyword>
<protein>
    <recommendedName>
        <fullName evidence="7">Bifunctional protein GlmU</fullName>
        <ecNumber evidence="5">2.3.1.157</ecNumber>
        <ecNumber evidence="6">2.7.7.23</ecNumber>
    </recommendedName>
</protein>
<evidence type="ECO:0000313" key="17">
    <source>
        <dbReference type="Proteomes" id="UP001218895"/>
    </source>
</evidence>
<dbReference type="InterPro" id="IPR050065">
    <property type="entry name" value="GlmU-like"/>
</dbReference>
<evidence type="ECO:0000259" key="14">
    <source>
        <dbReference type="Pfam" id="PF00483"/>
    </source>
</evidence>
<dbReference type="InterPro" id="IPR005835">
    <property type="entry name" value="NTP_transferase_dom"/>
</dbReference>
<evidence type="ECO:0000256" key="9">
    <source>
        <dbReference type="ARBA" id="ARBA00022695"/>
    </source>
</evidence>
<dbReference type="InterPro" id="IPR011004">
    <property type="entry name" value="Trimer_LpxA-like_sf"/>
</dbReference>
<dbReference type="EC" id="2.7.7.23" evidence="6"/>
<evidence type="ECO:0000256" key="8">
    <source>
        <dbReference type="ARBA" id="ARBA00022679"/>
    </source>
</evidence>
<evidence type="ECO:0000256" key="1">
    <source>
        <dbReference type="ARBA" id="ARBA00005166"/>
    </source>
</evidence>
<dbReference type="RefSeq" id="WP_278098977.1">
    <property type="nucleotide sequence ID" value="NZ_CP091092.1"/>
</dbReference>
<evidence type="ECO:0000256" key="4">
    <source>
        <dbReference type="ARBA" id="ARBA00007947"/>
    </source>
</evidence>
<proteinExistence type="inferred from homology"/>
<dbReference type="Pfam" id="PF25087">
    <property type="entry name" value="GMPPB_C"/>
    <property type="match status" value="1"/>
</dbReference>
<dbReference type="PANTHER" id="PTHR43584:SF8">
    <property type="entry name" value="N-ACETYLMURAMATE ALPHA-1-PHOSPHATE URIDYLYLTRANSFERASE"/>
    <property type="match status" value="1"/>
</dbReference>
<dbReference type="Gene3D" id="3.90.550.10">
    <property type="entry name" value="Spore Coat Polysaccharide Biosynthesis Protein SpsA, Chain A"/>
    <property type="match status" value="1"/>
</dbReference>
<dbReference type="InterPro" id="IPR056729">
    <property type="entry name" value="GMPPB_C"/>
</dbReference>
<comment type="catalytic activity">
    <reaction evidence="12">
        <text>alpha-D-glucosamine 1-phosphate + acetyl-CoA = N-acetyl-alpha-D-glucosamine 1-phosphate + CoA + H(+)</text>
        <dbReference type="Rhea" id="RHEA:13725"/>
        <dbReference type="ChEBI" id="CHEBI:15378"/>
        <dbReference type="ChEBI" id="CHEBI:57287"/>
        <dbReference type="ChEBI" id="CHEBI:57288"/>
        <dbReference type="ChEBI" id="CHEBI:57776"/>
        <dbReference type="ChEBI" id="CHEBI:58516"/>
        <dbReference type="EC" id="2.3.1.157"/>
    </reaction>
</comment>
<comment type="similarity">
    <text evidence="4">In the N-terminal section; belongs to the N-acetylglucosamine-1-phosphate uridyltransferase family.</text>
</comment>
<evidence type="ECO:0000256" key="11">
    <source>
        <dbReference type="ARBA" id="ARBA00023315"/>
    </source>
</evidence>
<dbReference type="InterPro" id="IPR023915">
    <property type="entry name" value="Bifunctiontional_GlmU_arc-type"/>
</dbReference>
<dbReference type="EMBL" id="CP091092">
    <property type="protein sequence ID" value="WFN36138.1"/>
    <property type="molecule type" value="Genomic_DNA"/>
</dbReference>
<name>A0AAF0FKF1_9EURY</name>
<sequence>MECVILAAGEGKRMNPLTSKRPKVMIPVANKPMLEHLLLAVIESGITSFVFVVGYHEQAIRNYFKDGTDFGVKIKYATQRRQMGTADALLAAEGLVSERFLLLNGDMIIKPSDIRNFLTENAPCVGTFESTHPEDFGVVVSEGKVVKELVEKSKTPHGNIINAGIYLFDCEIFNILKTLSLSDRGEYELTDALSDYIKDRKLHSSLLSSWLDIGDPWNLLDANESMMKVFDDEIFGTIEESVFINGNLILGEGSVIKSGTYIEGPCIIGKNCIIGPHAYIRGCSAIGDNCHIGHSTELKNSIIFPDTKIPHFNYVGDSVIGSGCNFGAGTKIANLRHDRKNVKVHGQDTNRRKFGAVVGDNVQLGINCSVNTGTVIGSRVFAAPGSFIEGKIEDDVKIGR</sequence>
<organism evidence="16 17">
    <name type="scientific">Methanomicrobium antiquum</name>
    <dbReference type="NCBI Taxonomy" id="487686"/>
    <lineage>
        <taxon>Archaea</taxon>
        <taxon>Methanobacteriati</taxon>
        <taxon>Methanobacteriota</taxon>
        <taxon>Stenosarchaea group</taxon>
        <taxon>Methanomicrobia</taxon>
        <taxon>Methanomicrobiales</taxon>
        <taxon>Methanomicrobiaceae</taxon>
        <taxon>Methanomicrobium</taxon>
    </lineage>
</organism>
<evidence type="ECO:0000256" key="5">
    <source>
        <dbReference type="ARBA" id="ARBA00012225"/>
    </source>
</evidence>
<feature type="domain" description="Mannose-1-phosphate guanyltransferase C-terminal" evidence="15">
    <location>
        <begin position="262"/>
        <end position="377"/>
    </location>
</feature>
<dbReference type="CDD" id="cd05636">
    <property type="entry name" value="LbH_G1P_TT_C_like"/>
    <property type="match status" value="1"/>
</dbReference>
<evidence type="ECO:0000256" key="13">
    <source>
        <dbReference type="ARBA" id="ARBA00048493"/>
    </source>
</evidence>
<dbReference type="CDD" id="cd04181">
    <property type="entry name" value="NTP_transferase"/>
    <property type="match status" value="1"/>
</dbReference>
<dbReference type="InterPro" id="IPR029044">
    <property type="entry name" value="Nucleotide-diphossugar_trans"/>
</dbReference>
<dbReference type="GeneID" id="79950386"/>
<dbReference type="GO" id="GO:0003977">
    <property type="term" value="F:UDP-N-acetylglucosamine diphosphorylase activity"/>
    <property type="evidence" value="ECO:0007669"/>
    <property type="project" value="UniProtKB-EC"/>
</dbReference>
<evidence type="ECO:0000256" key="12">
    <source>
        <dbReference type="ARBA" id="ARBA00048247"/>
    </source>
</evidence>
<dbReference type="NCBIfam" id="TIGR03992">
    <property type="entry name" value="Arch_glmU"/>
    <property type="match status" value="1"/>
</dbReference>
<evidence type="ECO:0000256" key="2">
    <source>
        <dbReference type="ARBA" id="ARBA00005208"/>
    </source>
</evidence>
<gene>
    <name evidence="16" type="ORF">L1994_08270</name>
</gene>
<comment type="similarity">
    <text evidence="3">In the C-terminal section; belongs to the transferase hexapeptide repeat family.</text>
</comment>
<evidence type="ECO:0000256" key="7">
    <source>
        <dbReference type="ARBA" id="ARBA00013414"/>
    </source>
</evidence>
<feature type="domain" description="Nucleotidyl transferase" evidence="14">
    <location>
        <begin position="4"/>
        <end position="226"/>
    </location>
</feature>
<comment type="pathway">
    <text evidence="1">Nucleotide-sugar biosynthesis; UDP-N-acetyl-alpha-D-glucosamine biosynthesis; N-acetyl-alpha-D-glucosamine 1-phosphate from alpha-D-glucosamine 6-phosphate (route II): step 2/2.</text>
</comment>
<reference evidence="16" key="1">
    <citation type="submission" date="2022-01" db="EMBL/GenBank/DDBJ databases">
        <title>Complete genome of Methanomicrobium antiquum DSM 21220.</title>
        <authorList>
            <person name="Chen S.-C."/>
            <person name="You Y.-T."/>
            <person name="Zhou Y.-Z."/>
            <person name="Lai M.-C."/>
        </authorList>
    </citation>
    <scope>NUCLEOTIDE SEQUENCE</scope>
    <source>
        <strain evidence="16">DSM 21220</strain>
    </source>
</reference>
<dbReference type="AlphaFoldDB" id="A0AAF0FKF1"/>
<keyword evidence="10" id="KW-0511">Multifunctional enzyme</keyword>
<dbReference type="Gene3D" id="2.160.10.10">
    <property type="entry name" value="Hexapeptide repeat proteins"/>
    <property type="match status" value="1"/>
</dbReference>
<evidence type="ECO:0000259" key="15">
    <source>
        <dbReference type="Pfam" id="PF25087"/>
    </source>
</evidence>
<dbReference type="GO" id="GO:0019134">
    <property type="term" value="F:glucosamine-1-phosphate N-acetyltransferase activity"/>
    <property type="evidence" value="ECO:0007669"/>
    <property type="project" value="UniProtKB-EC"/>
</dbReference>
<evidence type="ECO:0000256" key="10">
    <source>
        <dbReference type="ARBA" id="ARBA00023268"/>
    </source>
</evidence>
<dbReference type="KEGG" id="manq:L1994_08270"/>
<dbReference type="SUPFAM" id="SSF51161">
    <property type="entry name" value="Trimeric LpxA-like enzymes"/>
    <property type="match status" value="1"/>
</dbReference>
<keyword evidence="17" id="KW-1185">Reference proteome</keyword>
<dbReference type="Proteomes" id="UP001218895">
    <property type="component" value="Chromosome"/>
</dbReference>
<evidence type="ECO:0000256" key="6">
    <source>
        <dbReference type="ARBA" id="ARBA00012457"/>
    </source>
</evidence>
<dbReference type="EC" id="2.3.1.157" evidence="5"/>
<dbReference type="Pfam" id="PF00483">
    <property type="entry name" value="NTP_transferase"/>
    <property type="match status" value="1"/>
</dbReference>
<accession>A0AAF0FKF1</accession>
<evidence type="ECO:0000313" key="16">
    <source>
        <dbReference type="EMBL" id="WFN36138.1"/>
    </source>
</evidence>
<comment type="pathway">
    <text evidence="2">Nucleotide-sugar biosynthesis; UDP-N-acetyl-alpha-D-glucosamine biosynthesis; UDP-N-acetyl-alpha-D-glucosamine from N-acetyl-alpha-D-glucosamine 1-phosphate: step 1/1.</text>
</comment>
<keyword evidence="11" id="KW-0012">Acyltransferase</keyword>
<dbReference type="PANTHER" id="PTHR43584">
    <property type="entry name" value="NUCLEOTIDYL TRANSFERASE"/>
    <property type="match status" value="1"/>
</dbReference>
<comment type="catalytic activity">
    <reaction evidence="13">
        <text>N-acetyl-alpha-D-glucosamine 1-phosphate + UTP + H(+) = UDP-N-acetyl-alpha-D-glucosamine + diphosphate</text>
        <dbReference type="Rhea" id="RHEA:13509"/>
        <dbReference type="ChEBI" id="CHEBI:15378"/>
        <dbReference type="ChEBI" id="CHEBI:33019"/>
        <dbReference type="ChEBI" id="CHEBI:46398"/>
        <dbReference type="ChEBI" id="CHEBI:57705"/>
        <dbReference type="ChEBI" id="CHEBI:57776"/>
        <dbReference type="EC" id="2.7.7.23"/>
    </reaction>
</comment>
<evidence type="ECO:0000256" key="3">
    <source>
        <dbReference type="ARBA" id="ARBA00007707"/>
    </source>
</evidence>
<dbReference type="SUPFAM" id="SSF53448">
    <property type="entry name" value="Nucleotide-diphospho-sugar transferases"/>
    <property type="match status" value="1"/>
</dbReference>
<keyword evidence="9" id="KW-0548">Nucleotidyltransferase</keyword>